<dbReference type="Proteomes" id="UP000294508">
    <property type="component" value="Unassembled WGS sequence"/>
</dbReference>
<name>A0A4R2H981_9ACTN</name>
<evidence type="ECO:0000313" key="2">
    <source>
        <dbReference type="Proteomes" id="UP000294508"/>
    </source>
</evidence>
<organism evidence="1 2">
    <name type="scientific">Kribbella steppae</name>
    <dbReference type="NCBI Taxonomy" id="2512223"/>
    <lineage>
        <taxon>Bacteria</taxon>
        <taxon>Bacillati</taxon>
        <taxon>Actinomycetota</taxon>
        <taxon>Actinomycetes</taxon>
        <taxon>Propionibacteriales</taxon>
        <taxon>Kribbellaceae</taxon>
        <taxon>Kribbella</taxon>
    </lineage>
</organism>
<reference evidence="1 2" key="1">
    <citation type="journal article" date="2015" name="Stand. Genomic Sci.">
        <title>Genomic Encyclopedia of Bacterial and Archaeal Type Strains, Phase III: the genomes of soil and plant-associated and newly described type strains.</title>
        <authorList>
            <person name="Whitman W.B."/>
            <person name="Woyke T."/>
            <person name="Klenk H.P."/>
            <person name="Zhou Y."/>
            <person name="Lilburn T.G."/>
            <person name="Beck B.J."/>
            <person name="De Vos P."/>
            <person name="Vandamme P."/>
            <person name="Eisen J.A."/>
            <person name="Garrity G."/>
            <person name="Hugenholtz P."/>
            <person name="Kyrpides N.C."/>
        </authorList>
    </citation>
    <scope>NUCLEOTIDE SEQUENCE [LARGE SCALE GENOMIC DNA]</scope>
    <source>
        <strain evidence="1 2">VKM Ac-2572</strain>
    </source>
</reference>
<dbReference type="AlphaFoldDB" id="A0A4R2H981"/>
<gene>
    <name evidence="1" type="ORF">EV652_110296</name>
</gene>
<comment type="caution">
    <text evidence="1">The sequence shown here is derived from an EMBL/GenBank/DDBJ whole genome shotgun (WGS) entry which is preliminary data.</text>
</comment>
<evidence type="ECO:0000313" key="1">
    <source>
        <dbReference type="EMBL" id="TCO22310.1"/>
    </source>
</evidence>
<protein>
    <submittedName>
        <fullName evidence="1">Uncharacterized protein</fullName>
    </submittedName>
</protein>
<keyword evidence="2" id="KW-1185">Reference proteome</keyword>
<proteinExistence type="predicted"/>
<sequence>MSWIDFYALHQEASATFNKAMSQHSRDAAPGLIAAASSRRPV</sequence>
<dbReference type="EMBL" id="SLWN01000010">
    <property type="protein sequence ID" value="TCO22310.1"/>
    <property type="molecule type" value="Genomic_DNA"/>
</dbReference>
<accession>A0A4R2H981</accession>
<dbReference type="RefSeq" id="WP_255512641.1">
    <property type="nucleotide sequence ID" value="NZ_SLWN01000010.1"/>
</dbReference>